<organism evidence="2 3">
    <name type="scientific">Candidatus Mucispirillum faecigallinarum</name>
    <dbReference type="NCBI Taxonomy" id="2838699"/>
    <lineage>
        <taxon>Bacteria</taxon>
        <taxon>Pseudomonadati</taxon>
        <taxon>Deferribacterota</taxon>
        <taxon>Deferribacteres</taxon>
        <taxon>Deferribacterales</taxon>
        <taxon>Mucispirillaceae</taxon>
        <taxon>Mucispirillum</taxon>
    </lineage>
</organism>
<feature type="domain" description="Antitoxin SocA-like Panacea" evidence="1">
    <location>
        <begin position="27"/>
        <end position="109"/>
    </location>
</feature>
<gene>
    <name evidence="2" type="ORF">H9804_02185</name>
</gene>
<evidence type="ECO:0000313" key="2">
    <source>
        <dbReference type="EMBL" id="HIZ88727.1"/>
    </source>
</evidence>
<name>A0A9D2GST4_9BACT</name>
<proteinExistence type="predicted"/>
<evidence type="ECO:0000313" key="3">
    <source>
        <dbReference type="Proteomes" id="UP000824176"/>
    </source>
</evidence>
<dbReference type="Pfam" id="PF13274">
    <property type="entry name" value="SocA_Panacea"/>
    <property type="match status" value="1"/>
</dbReference>
<protein>
    <submittedName>
        <fullName evidence="2">SocA family protein</fullName>
    </submittedName>
</protein>
<dbReference type="Proteomes" id="UP000824176">
    <property type="component" value="Unassembled WGS sequence"/>
</dbReference>
<dbReference type="InterPro" id="IPR025272">
    <property type="entry name" value="SocA_Panacea"/>
</dbReference>
<evidence type="ECO:0000259" key="1">
    <source>
        <dbReference type="Pfam" id="PF13274"/>
    </source>
</evidence>
<comment type="caution">
    <text evidence="2">The sequence shown here is derived from an EMBL/GenBank/DDBJ whole genome shotgun (WGS) entry which is preliminary data.</text>
</comment>
<accession>A0A9D2GST4</accession>
<sequence>MFDNKKVLQIISYLLSLNGNKMDKLKLIKELYLIDRMSINEDNSSISGDDFFSMKYGPVLSMTLNIINDIPNDNSWSEYLKLEDNKSLILIKPFDEGMLSKRDKYFINEYKRRP</sequence>
<dbReference type="AlphaFoldDB" id="A0A9D2GST4"/>
<dbReference type="EMBL" id="DXAQ01000032">
    <property type="protein sequence ID" value="HIZ88727.1"/>
    <property type="molecule type" value="Genomic_DNA"/>
</dbReference>
<reference evidence="2" key="1">
    <citation type="journal article" date="2021" name="PeerJ">
        <title>Extensive microbial diversity within the chicken gut microbiome revealed by metagenomics and culture.</title>
        <authorList>
            <person name="Gilroy R."/>
            <person name="Ravi A."/>
            <person name="Getino M."/>
            <person name="Pursley I."/>
            <person name="Horton D.L."/>
            <person name="Alikhan N.F."/>
            <person name="Baker D."/>
            <person name="Gharbi K."/>
            <person name="Hall N."/>
            <person name="Watson M."/>
            <person name="Adriaenssens E.M."/>
            <person name="Foster-Nyarko E."/>
            <person name="Jarju S."/>
            <person name="Secka A."/>
            <person name="Antonio M."/>
            <person name="Oren A."/>
            <person name="Chaudhuri R.R."/>
            <person name="La Ragione R."/>
            <person name="Hildebrand F."/>
            <person name="Pallen M.J."/>
        </authorList>
    </citation>
    <scope>NUCLEOTIDE SEQUENCE</scope>
    <source>
        <strain evidence="2">ChiW4-1371</strain>
    </source>
</reference>
<reference evidence="2" key="2">
    <citation type="submission" date="2021-04" db="EMBL/GenBank/DDBJ databases">
        <authorList>
            <person name="Gilroy R."/>
        </authorList>
    </citation>
    <scope>NUCLEOTIDE SEQUENCE</scope>
    <source>
        <strain evidence="2">ChiW4-1371</strain>
    </source>
</reference>